<dbReference type="PANTHER" id="PTHR43337:SF1">
    <property type="entry name" value="XANTHINE_URACIL PERMEASE C887.17-RELATED"/>
    <property type="match status" value="1"/>
</dbReference>
<keyword evidence="4 8" id="KW-1003">Cell membrane</keyword>
<feature type="transmembrane region" description="Helical" evidence="9">
    <location>
        <begin position="390"/>
        <end position="413"/>
    </location>
</feature>
<feature type="transmembrane region" description="Helical" evidence="9">
    <location>
        <begin position="425"/>
        <end position="443"/>
    </location>
</feature>
<feature type="transmembrane region" description="Helical" evidence="9">
    <location>
        <begin position="28"/>
        <end position="49"/>
    </location>
</feature>
<keyword evidence="6 8" id="KW-1133">Transmembrane helix</keyword>
<feature type="transmembrane region" description="Helical" evidence="9">
    <location>
        <begin position="135"/>
        <end position="157"/>
    </location>
</feature>
<evidence type="ECO:0000256" key="1">
    <source>
        <dbReference type="ARBA" id="ARBA00004651"/>
    </source>
</evidence>
<organism evidence="10 11">
    <name type="scientific">Desulfuribacillus alkaliarsenatis</name>
    <dbReference type="NCBI Taxonomy" id="766136"/>
    <lineage>
        <taxon>Bacteria</taxon>
        <taxon>Bacillati</taxon>
        <taxon>Bacillota</taxon>
        <taxon>Desulfuribacillia</taxon>
        <taxon>Desulfuribacillales</taxon>
        <taxon>Desulfuribacillaceae</taxon>
        <taxon>Desulfuribacillus</taxon>
    </lineage>
</organism>
<feature type="transmembrane region" description="Helical" evidence="9">
    <location>
        <begin position="98"/>
        <end position="123"/>
    </location>
</feature>
<dbReference type="InterPro" id="IPR006043">
    <property type="entry name" value="NCS2"/>
</dbReference>
<accession>A0A1E5G200</accession>
<dbReference type="Proteomes" id="UP000094296">
    <property type="component" value="Unassembled WGS sequence"/>
</dbReference>
<dbReference type="GO" id="GO:0005345">
    <property type="term" value="F:purine nucleobase transmembrane transporter activity"/>
    <property type="evidence" value="ECO:0007669"/>
    <property type="project" value="TreeGrafter"/>
</dbReference>
<reference evidence="10 11" key="1">
    <citation type="submission" date="2016-09" db="EMBL/GenBank/DDBJ databases">
        <title>Draft genome sequence for the type strain of Desulfuribacillus alkaliarsenatis AHT28, an obligately anaerobic, sulfidogenic bacterium isolated from Russian soda lake sediments.</title>
        <authorList>
            <person name="Abin C.A."/>
            <person name="Hollibaugh J.T."/>
        </authorList>
    </citation>
    <scope>NUCLEOTIDE SEQUENCE [LARGE SCALE GENOMIC DNA]</scope>
    <source>
        <strain evidence="10 11">AHT28</strain>
    </source>
</reference>
<feature type="transmembrane region" description="Helical" evidence="9">
    <location>
        <begin position="177"/>
        <end position="197"/>
    </location>
</feature>
<keyword evidence="3 8" id="KW-0813">Transport</keyword>
<evidence type="ECO:0000256" key="7">
    <source>
        <dbReference type="ARBA" id="ARBA00023136"/>
    </source>
</evidence>
<comment type="similarity">
    <text evidence="2 8">Belongs to the nucleobase:cation symporter-2 (NCS2) (TC 2.A.40) family. Azg-like subfamily.</text>
</comment>
<dbReference type="InterPro" id="IPR045018">
    <property type="entry name" value="Azg-like"/>
</dbReference>
<dbReference type="OrthoDB" id="9808458at2"/>
<dbReference type="EMBL" id="MIJE01000022">
    <property type="protein sequence ID" value="OEF97009.1"/>
    <property type="molecule type" value="Genomic_DNA"/>
</dbReference>
<protein>
    <submittedName>
        <fullName evidence="10">Guanine permease</fullName>
    </submittedName>
</protein>
<name>A0A1E5G200_9FIRM</name>
<dbReference type="AlphaFoldDB" id="A0A1E5G200"/>
<feature type="transmembrane region" description="Helical" evidence="9">
    <location>
        <begin position="350"/>
        <end position="369"/>
    </location>
</feature>
<feature type="transmembrane region" description="Helical" evidence="9">
    <location>
        <begin position="243"/>
        <end position="261"/>
    </location>
</feature>
<evidence type="ECO:0000256" key="8">
    <source>
        <dbReference type="PIRNR" id="PIRNR005353"/>
    </source>
</evidence>
<dbReference type="PIRSF" id="PIRSF005353">
    <property type="entry name" value="PbuG"/>
    <property type="match status" value="1"/>
</dbReference>
<evidence type="ECO:0000256" key="9">
    <source>
        <dbReference type="SAM" id="Phobius"/>
    </source>
</evidence>
<gene>
    <name evidence="10" type="ORF">BHF68_05250</name>
</gene>
<evidence type="ECO:0000313" key="10">
    <source>
        <dbReference type="EMBL" id="OEF97009.1"/>
    </source>
</evidence>
<dbReference type="InterPro" id="IPR026033">
    <property type="entry name" value="Azg-like_bact_archaea"/>
</dbReference>
<evidence type="ECO:0000256" key="6">
    <source>
        <dbReference type="ARBA" id="ARBA00022989"/>
    </source>
</evidence>
<dbReference type="GO" id="GO:0005886">
    <property type="term" value="C:plasma membrane"/>
    <property type="evidence" value="ECO:0007669"/>
    <property type="project" value="UniProtKB-SubCell"/>
</dbReference>
<sequence length="444" mass="46810">MYELVSKDSAVGKFFKFEEHNTNFRTEVIAGLTTFLTMAYIIFVNPAILSDAGMDFGAVFVATVIAATIGSLIMGLYANYPIALAPGMGLNAYFSYTVVLGMGYSWEVALGAVFVSGVLFLILTVSKIRELIINVIPPGLKSAVAAGIGLFIAFIGLKNAEVIVGYDATLVALNPEFLSGTPLLTMIGLVIISLLIIRKVPGGIFIGMLITAIIGIFMGEVVRPEGIVEAPPSLAPTFMAMDIWGALELGALTIVFAFLFVDFFDSAGTLTGVAKQGNMLVDNKLPRASRALTADSVATMSGAALGTSTTTAYIESSAGVAAGGRTGMTAVVTGLLFLASLPFFPIIKALALSPGVTSPVLIIVGVFMASSLKDIEWKEFSEAVPAFMTALFMPLSFSIANGIAFGFIAYPLVKVFAGKAKEVHPLVYIIGFLFVLRFIFLGTD</sequence>
<dbReference type="Pfam" id="PF00860">
    <property type="entry name" value="Xan_ur_permease"/>
    <property type="match status" value="1"/>
</dbReference>
<proteinExistence type="inferred from homology"/>
<dbReference type="PANTHER" id="PTHR43337">
    <property type="entry name" value="XANTHINE/URACIL PERMEASE C887.17-RELATED"/>
    <property type="match status" value="1"/>
</dbReference>
<keyword evidence="11" id="KW-1185">Reference proteome</keyword>
<keyword evidence="7 8" id="KW-0472">Membrane</keyword>
<comment type="caution">
    <text evidence="10">The sequence shown here is derived from an EMBL/GenBank/DDBJ whole genome shotgun (WGS) entry which is preliminary data.</text>
</comment>
<evidence type="ECO:0000256" key="5">
    <source>
        <dbReference type="ARBA" id="ARBA00022692"/>
    </source>
</evidence>
<evidence type="ECO:0000256" key="3">
    <source>
        <dbReference type="ARBA" id="ARBA00022448"/>
    </source>
</evidence>
<evidence type="ECO:0000256" key="4">
    <source>
        <dbReference type="ARBA" id="ARBA00022475"/>
    </source>
</evidence>
<keyword evidence="5 8" id="KW-0812">Transmembrane</keyword>
<dbReference type="STRING" id="766136.BHF68_05250"/>
<evidence type="ECO:0000256" key="2">
    <source>
        <dbReference type="ARBA" id="ARBA00005697"/>
    </source>
</evidence>
<feature type="transmembrane region" description="Helical" evidence="9">
    <location>
        <begin position="326"/>
        <end position="344"/>
    </location>
</feature>
<feature type="transmembrane region" description="Helical" evidence="9">
    <location>
        <begin position="56"/>
        <end position="78"/>
    </location>
</feature>
<evidence type="ECO:0000313" key="11">
    <source>
        <dbReference type="Proteomes" id="UP000094296"/>
    </source>
</evidence>
<feature type="transmembrane region" description="Helical" evidence="9">
    <location>
        <begin position="204"/>
        <end position="223"/>
    </location>
</feature>
<comment type="subcellular location">
    <subcellularLocation>
        <location evidence="1 8">Cell membrane</location>
        <topology evidence="1 8">Multi-pass membrane protein</topology>
    </subcellularLocation>
</comment>